<keyword evidence="6" id="KW-0863">Zinc-finger</keyword>
<keyword evidence="3" id="KW-0808">Transferase</keyword>
<dbReference type="AlphaFoldDB" id="A0A182FIM8"/>
<protein>
    <recommendedName>
        <fullName evidence="2">RING-type E3 ubiquitin transferase</fullName>
        <ecNumber evidence="2">2.3.2.27</ecNumber>
    </recommendedName>
</protein>
<evidence type="ECO:0000256" key="1">
    <source>
        <dbReference type="ARBA" id="ARBA00000900"/>
    </source>
</evidence>
<dbReference type="EC" id="2.3.2.27" evidence="2"/>
<dbReference type="PROSITE" id="PS50089">
    <property type="entry name" value="ZF_RING_2"/>
    <property type="match status" value="1"/>
</dbReference>
<keyword evidence="5" id="KW-0677">Repeat</keyword>
<dbReference type="Pfam" id="PF13639">
    <property type="entry name" value="zf-RING_2"/>
    <property type="match status" value="1"/>
</dbReference>
<dbReference type="EnsemblMetazoa" id="AALB006373-RA">
    <property type="protein sequence ID" value="AALB006373-PA"/>
    <property type="gene ID" value="AALB006373"/>
</dbReference>
<evidence type="ECO:0000256" key="3">
    <source>
        <dbReference type="ARBA" id="ARBA00022679"/>
    </source>
</evidence>
<dbReference type="InterPro" id="IPR045072">
    <property type="entry name" value="MKRN-like"/>
</dbReference>
<evidence type="ECO:0000313" key="11">
    <source>
        <dbReference type="Proteomes" id="UP000069272"/>
    </source>
</evidence>
<accession>A0A182FIM8</accession>
<dbReference type="PROSITE" id="PS50103">
    <property type="entry name" value="ZF_C3H1"/>
    <property type="match status" value="3"/>
</dbReference>
<evidence type="ECO:0000256" key="7">
    <source>
        <dbReference type="ARBA" id="ARBA00022786"/>
    </source>
</evidence>
<reference evidence="10 11" key="1">
    <citation type="journal article" date="2017" name="G3 (Bethesda)">
        <title>The Physical Genome Mapping of Anopheles albimanus Corrected Scaffold Misassemblies and Identified Interarm Rearrangements in Genus Anopheles.</title>
        <authorList>
            <person name="Artemov G.N."/>
            <person name="Peery A.N."/>
            <person name="Jiang X."/>
            <person name="Tu Z."/>
            <person name="Stegniy V.N."/>
            <person name="Sharakhova M.V."/>
            <person name="Sharakhov I.V."/>
        </authorList>
    </citation>
    <scope>NUCLEOTIDE SEQUENCE [LARGE SCALE GENOMIC DNA]</scope>
    <source>
        <strain evidence="10 11">ALBI9_A</strain>
    </source>
</reference>
<organism evidence="10 11">
    <name type="scientific">Anopheles albimanus</name>
    <name type="common">New world malaria mosquito</name>
    <dbReference type="NCBI Taxonomy" id="7167"/>
    <lineage>
        <taxon>Eukaryota</taxon>
        <taxon>Metazoa</taxon>
        <taxon>Ecdysozoa</taxon>
        <taxon>Arthropoda</taxon>
        <taxon>Hexapoda</taxon>
        <taxon>Insecta</taxon>
        <taxon>Pterygota</taxon>
        <taxon>Neoptera</taxon>
        <taxon>Endopterygota</taxon>
        <taxon>Diptera</taxon>
        <taxon>Nematocera</taxon>
        <taxon>Culicoidea</taxon>
        <taxon>Culicidae</taxon>
        <taxon>Anophelinae</taxon>
        <taxon>Anopheles</taxon>
    </lineage>
</organism>
<dbReference type="STRING" id="7167.A0A182FIM8"/>
<name>A0A182FIM8_ANOAL</name>
<dbReference type="PROSITE" id="PS00518">
    <property type="entry name" value="ZF_RING_1"/>
    <property type="match status" value="1"/>
</dbReference>
<keyword evidence="7" id="KW-0833">Ubl conjugation pathway</keyword>
<comment type="catalytic activity">
    <reaction evidence="1">
        <text>S-ubiquitinyl-[E2 ubiquitin-conjugating enzyme]-L-cysteine + [acceptor protein]-L-lysine = [E2 ubiquitin-conjugating enzyme]-L-cysteine + N(6)-ubiquitinyl-[acceptor protein]-L-lysine.</text>
        <dbReference type="EC" id="2.3.2.27"/>
    </reaction>
</comment>
<evidence type="ECO:0000256" key="5">
    <source>
        <dbReference type="ARBA" id="ARBA00022737"/>
    </source>
</evidence>
<dbReference type="InterPro" id="IPR000571">
    <property type="entry name" value="Znf_CCCH"/>
</dbReference>
<evidence type="ECO:0000256" key="2">
    <source>
        <dbReference type="ARBA" id="ARBA00012483"/>
    </source>
</evidence>
<sequence>MVAYSLIEENCSCPCCLRSSGMEDCTTLSPHGGSVECPVQSAIRSDTITGLAGNTCHFYRLGCCRFGSTCRFVHSFDSFNDEFVASDDAPDGRMGTNESNPLTANTITSLGTPAADAIAHKMKSGAANHQQPITGGRYESVKSEPSGECTHAPATAATAAAAAALSPISPPPATDRTHCRAVSETEPKRTPPSQLDPSIWIKAPVFVPRSRVNEDVGRAASPKPALPLPQTSANAAVNLERQPAEPEGDTGSTSDDGACAVSTLSYASIVKQKDNHNGSGLVISANTQLCTYFERHGYCPLDDCCSVHGQLCELCGKYALHPMNQEQQRKHNAECIKQHELDMEHSFAVQRSRDKTCGVCLEIILEKPPREQRFGILPNCNHIFCLDCIRTWRKMSNFENNIKRGCPTCRTPSDFVCPSFVWVESGEEKERLIRDYKKACNSTDCKHFRKGAGTCPFGNRCFYRHATPEGELVDVGAPSRRHGDIRGQIRRNNHVQLQNFFFHILNQRSMLLDDFVTYLLSDDEESEGSDLFDYEF</sequence>
<keyword evidence="11" id="KW-1185">Reference proteome</keyword>
<dbReference type="SMART" id="SM00356">
    <property type="entry name" value="ZnF_C3H1"/>
    <property type="match status" value="3"/>
</dbReference>
<keyword evidence="8" id="KW-0862">Zinc</keyword>
<dbReference type="SMART" id="SM00184">
    <property type="entry name" value="RING"/>
    <property type="match status" value="1"/>
</dbReference>
<evidence type="ECO:0000256" key="4">
    <source>
        <dbReference type="ARBA" id="ARBA00022723"/>
    </source>
</evidence>
<feature type="compositionally biased region" description="Basic and acidic residues" evidence="9">
    <location>
        <begin position="175"/>
        <end position="189"/>
    </location>
</feature>
<dbReference type="GO" id="GO:0008270">
    <property type="term" value="F:zinc ion binding"/>
    <property type="evidence" value="ECO:0007669"/>
    <property type="project" value="UniProtKB-KW"/>
</dbReference>
<dbReference type="GO" id="GO:0061630">
    <property type="term" value="F:ubiquitin protein ligase activity"/>
    <property type="evidence" value="ECO:0007669"/>
    <property type="project" value="UniProtKB-EC"/>
</dbReference>
<dbReference type="GO" id="GO:0000209">
    <property type="term" value="P:protein polyubiquitination"/>
    <property type="evidence" value="ECO:0007669"/>
    <property type="project" value="InterPro"/>
</dbReference>
<dbReference type="PANTHER" id="PTHR11224">
    <property type="entry name" value="MAKORIN-RELATED"/>
    <property type="match status" value="1"/>
</dbReference>
<dbReference type="PANTHER" id="PTHR11224:SF10">
    <property type="entry name" value="IP09428P-RELATED"/>
    <property type="match status" value="1"/>
</dbReference>
<reference evidence="10" key="2">
    <citation type="submission" date="2022-08" db="UniProtKB">
        <authorList>
            <consortium name="EnsemblMetazoa"/>
        </authorList>
    </citation>
    <scope>IDENTIFICATION</scope>
    <source>
        <strain evidence="10">STECLA/ALBI9_A</strain>
    </source>
</reference>
<dbReference type="InterPro" id="IPR013083">
    <property type="entry name" value="Znf_RING/FYVE/PHD"/>
</dbReference>
<proteinExistence type="predicted"/>
<dbReference type="VEuPathDB" id="VectorBase:AALB20_037960"/>
<evidence type="ECO:0000256" key="6">
    <source>
        <dbReference type="ARBA" id="ARBA00022771"/>
    </source>
</evidence>
<keyword evidence="4" id="KW-0479">Metal-binding</keyword>
<dbReference type="SUPFAM" id="SSF57850">
    <property type="entry name" value="RING/U-box"/>
    <property type="match status" value="1"/>
</dbReference>
<evidence type="ECO:0000256" key="8">
    <source>
        <dbReference type="ARBA" id="ARBA00022833"/>
    </source>
</evidence>
<dbReference type="FunFam" id="3.30.40.10:FF:000117">
    <property type="entry name" value="Probable E3 ubiquitin-protein ligase makorin-1"/>
    <property type="match status" value="1"/>
</dbReference>
<dbReference type="Gene3D" id="3.30.40.10">
    <property type="entry name" value="Zinc/RING finger domain, C3HC4 (zinc finger)"/>
    <property type="match status" value="1"/>
</dbReference>
<dbReference type="Proteomes" id="UP000069272">
    <property type="component" value="Chromosome X"/>
</dbReference>
<dbReference type="InterPro" id="IPR001841">
    <property type="entry name" value="Znf_RING"/>
</dbReference>
<evidence type="ECO:0000313" key="10">
    <source>
        <dbReference type="EnsemblMetazoa" id="AALB006373-PA"/>
    </source>
</evidence>
<dbReference type="InterPro" id="IPR017907">
    <property type="entry name" value="Znf_RING_CS"/>
</dbReference>
<evidence type="ECO:0000256" key="9">
    <source>
        <dbReference type="SAM" id="MobiDB-lite"/>
    </source>
</evidence>
<dbReference type="VEuPathDB" id="VectorBase:AALB006373"/>
<feature type="region of interest" description="Disordered" evidence="9">
    <location>
        <begin position="126"/>
        <end position="151"/>
    </location>
</feature>
<feature type="region of interest" description="Disordered" evidence="9">
    <location>
        <begin position="163"/>
        <end position="197"/>
    </location>
</feature>